<dbReference type="PROSITE" id="PS50109">
    <property type="entry name" value="HIS_KIN"/>
    <property type="match status" value="1"/>
</dbReference>
<evidence type="ECO:0000256" key="6">
    <source>
        <dbReference type="ARBA" id="ARBA00022679"/>
    </source>
</evidence>
<reference evidence="12 13" key="1">
    <citation type="submission" date="2019-04" db="EMBL/GenBank/DDBJ databases">
        <title>genome sequence of strain W3.</title>
        <authorList>
            <person name="Gao J."/>
            <person name="Sun J."/>
        </authorList>
    </citation>
    <scope>NUCLEOTIDE SEQUENCE [LARGE SCALE GENOMIC DNA]</scope>
    <source>
        <strain evidence="12 13">W3</strain>
    </source>
</reference>
<comment type="caution">
    <text evidence="12">The sequence shown here is derived from an EMBL/GenBank/DDBJ whole genome shotgun (WGS) entry which is preliminary data.</text>
</comment>
<dbReference type="GO" id="GO:0005886">
    <property type="term" value="C:plasma membrane"/>
    <property type="evidence" value="ECO:0007669"/>
    <property type="project" value="UniProtKB-SubCell"/>
</dbReference>
<keyword evidence="4" id="KW-1003">Cell membrane</keyword>
<evidence type="ECO:0000256" key="4">
    <source>
        <dbReference type="ARBA" id="ARBA00022475"/>
    </source>
</evidence>
<dbReference type="PRINTS" id="PR00344">
    <property type="entry name" value="BCTRLSENSOR"/>
</dbReference>
<keyword evidence="5" id="KW-0597">Phosphoprotein</keyword>
<dbReference type="CDD" id="cd00082">
    <property type="entry name" value="HisKA"/>
    <property type="match status" value="1"/>
</dbReference>
<keyword evidence="10" id="KW-0812">Transmembrane</keyword>
<feature type="transmembrane region" description="Helical" evidence="10">
    <location>
        <begin position="48"/>
        <end position="70"/>
    </location>
</feature>
<evidence type="ECO:0000256" key="2">
    <source>
        <dbReference type="ARBA" id="ARBA00004651"/>
    </source>
</evidence>
<dbReference type="InterPro" id="IPR004358">
    <property type="entry name" value="Sig_transdc_His_kin-like_C"/>
</dbReference>
<comment type="subcellular location">
    <subcellularLocation>
        <location evidence="2">Cell membrane</location>
        <topology evidence="2">Multi-pass membrane protein</topology>
    </subcellularLocation>
</comment>
<evidence type="ECO:0000256" key="10">
    <source>
        <dbReference type="SAM" id="Phobius"/>
    </source>
</evidence>
<comment type="catalytic activity">
    <reaction evidence="1">
        <text>ATP + protein L-histidine = ADP + protein N-phospho-L-histidine.</text>
        <dbReference type="EC" id="2.7.13.3"/>
    </reaction>
</comment>
<feature type="transmembrane region" description="Helical" evidence="10">
    <location>
        <begin position="79"/>
        <end position="98"/>
    </location>
</feature>
<keyword evidence="8 12" id="KW-0418">Kinase</keyword>
<dbReference type="InterPro" id="IPR003661">
    <property type="entry name" value="HisK_dim/P_dom"/>
</dbReference>
<evidence type="ECO:0000256" key="7">
    <source>
        <dbReference type="ARBA" id="ARBA00022741"/>
    </source>
</evidence>
<evidence type="ECO:0000256" key="3">
    <source>
        <dbReference type="ARBA" id="ARBA00012438"/>
    </source>
</evidence>
<dbReference type="GO" id="GO:0005524">
    <property type="term" value="F:ATP binding"/>
    <property type="evidence" value="ECO:0007669"/>
    <property type="project" value="UniProtKB-KW"/>
</dbReference>
<evidence type="ECO:0000256" key="1">
    <source>
        <dbReference type="ARBA" id="ARBA00000085"/>
    </source>
</evidence>
<keyword evidence="10" id="KW-1133">Transmembrane helix</keyword>
<accession>A0A4S8Q9Z7</accession>
<dbReference type="Pfam" id="PF00512">
    <property type="entry name" value="HisKA"/>
    <property type="match status" value="1"/>
</dbReference>
<feature type="transmembrane region" description="Helical" evidence="10">
    <location>
        <begin position="159"/>
        <end position="181"/>
    </location>
</feature>
<feature type="transmembrane region" description="Helical" evidence="10">
    <location>
        <begin position="127"/>
        <end position="147"/>
    </location>
</feature>
<dbReference type="RefSeq" id="WP_136539049.1">
    <property type="nucleotide sequence ID" value="NZ_STGU01000003.1"/>
</dbReference>
<feature type="domain" description="Histidine kinase" evidence="11">
    <location>
        <begin position="216"/>
        <end position="426"/>
    </location>
</feature>
<dbReference type="Gene3D" id="1.10.287.130">
    <property type="match status" value="1"/>
</dbReference>
<dbReference type="InterPro" id="IPR036890">
    <property type="entry name" value="HATPase_C_sf"/>
</dbReference>
<dbReference type="GO" id="GO:0000155">
    <property type="term" value="F:phosphorelay sensor kinase activity"/>
    <property type="evidence" value="ECO:0007669"/>
    <property type="project" value="InterPro"/>
</dbReference>
<sequence>MNMDLAAKFGPTSRRLRLETLVKLRWVAVAGQLLTILVVALWFEFPLPLMTCLGLIAALAAANSLLSVAFPPTYRLEPAAAFAVLSLDLFQMGALLFITGGLNNPFAPLICIPVIISFASQPSRHSIALFVTALAFITLLAFTPYPLPWFEGRSLEVHPLLQLGMWSSIVSMTAFAAFYAYRVSQEATLLADALTATELILQREKHLHQLDGLAAAAAHELGTPLATISVVAKEMERDLGQDERFREDVQLLRSQSERCRDILRRLTSLATEGEAHMRELPLSSMIEEVIAPHREFGVKVELIELSARAEEPVGSRNPAILYGLGNLLENAVDYARSKVTVSVEHTAADVTVTIEDDGAGFSAGVLQRIGEPYVTSRQSDTRAGGLGLGLFIAKTLLERSGASLRFENRSPEGSGARVVVNWPREYMELDTSI</sequence>
<dbReference type="PANTHER" id="PTHR44936">
    <property type="entry name" value="SENSOR PROTEIN CREC"/>
    <property type="match status" value="1"/>
</dbReference>
<keyword evidence="7" id="KW-0547">Nucleotide-binding</keyword>
<dbReference type="Gene3D" id="3.30.565.10">
    <property type="entry name" value="Histidine kinase-like ATPase, C-terminal domain"/>
    <property type="match status" value="1"/>
</dbReference>
<dbReference type="AlphaFoldDB" id="A0A4S8Q9Z7"/>
<dbReference type="SUPFAM" id="SSF55874">
    <property type="entry name" value="ATPase domain of HSP90 chaperone/DNA topoisomerase II/histidine kinase"/>
    <property type="match status" value="1"/>
</dbReference>
<evidence type="ECO:0000256" key="5">
    <source>
        <dbReference type="ARBA" id="ARBA00022553"/>
    </source>
</evidence>
<dbReference type="Pfam" id="PF02518">
    <property type="entry name" value="HATPase_c"/>
    <property type="match status" value="1"/>
</dbReference>
<dbReference type="InterPro" id="IPR005467">
    <property type="entry name" value="His_kinase_dom"/>
</dbReference>
<keyword evidence="10" id="KW-0472">Membrane</keyword>
<dbReference type="EMBL" id="STGU01000003">
    <property type="protein sequence ID" value="THV37174.1"/>
    <property type="molecule type" value="Genomic_DNA"/>
</dbReference>
<organism evidence="12 13">
    <name type="scientific">Rhizobium rosettiformans W3</name>
    <dbReference type="NCBI Taxonomy" id="538378"/>
    <lineage>
        <taxon>Bacteria</taxon>
        <taxon>Pseudomonadati</taxon>
        <taxon>Pseudomonadota</taxon>
        <taxon>Alphaproteobacteria</taxon>
        <taxon>Hyphomicrobiales</taxon>
        <taxon>Rhizobiaceae</taxon>
        <taxon>Rhizobium/Agrobacterium group</taxon>
        <taxon>Rhizobium</taxon>
    </lineage>
</organism>
<proteinExistence type="predicted"/>
<feature type="transmembrane region" description="Helical" evidence="10">
    <location>
        <begin position="21"/>
        <end position="42"/>
    </location>
</feature>
<evidence type="ECO:0000256" key="8">
    <source>
        <dbReference type="ARBA" id="ARBA00022777"/>
    </source>
</evidence>
<dbReference type="SUPFAM" id="SSF47384">
    <property type="entry name" value="Homodimeric domain of signal transducing histidine kinase"/>
    <property type="match status" value="1"/>
</dbReference>
<evidence type="ECO:0000256" key="9">
    <source>
        <dbReference type="ARBA" id="ARBA00022840"/>
    </source>
</evidence>
<dbReference type="PANTHER" id="PTHR44936:SF10">
    <property type="entry name" value="SENSOR PROTEIN RSTB"/>
    <property type="match status" value="1"/>
</dbReference>
<dbReference type="InterPro" id="IPR036097">
    <property type="entry name" value="HisK_dim/P_sf"/>
</dbReference>
<dbReference type="SMART" id="SM00388">
    <property type="entry name" value="HisKA"/>
    <property type="match status" value="1"/>
</dbReference>
<evidence type="ECO:0000313" key="13">
    <source>
        <dbReference type="Proteomes" id="UP000307378"/>
    </source>
</evidence>
<dbReference type="Proteomes" id="UP000307378">
    <property type="component" value="Unassembled WGS sequence"/>
</dbReference>
<dbReference type="EC" id="2.7.13.3" evidence="3"/>
<dbReference type="NCBIfam" id="NF033792">
    <property type="entry name" value="ActS_PrrB_HisK"/>
    <property type="match status" value="1"/>
</dbReference>
<evidence type="ECO:0000313" key="12">
    <source>
        <dbReference type="EMBL" id="THV37174.1"/>
    </source>
</evidence>
<evidence type="ECO:0000259" key="11">
    <source>
        <dbReference type="PROSITE" id="PS50109"/>
    </source>
</evidence>
<dbReference type="InterPro" id="IPR050980">
    <property type="entry name" value="2C_sensor_his_kinase"/>
</dbReference>
<dbReference type="InterPro" id="IPR003594">
    <property type="entry name" value="HATPase_dom"/>
</dbReference>
<gene>
    <name evidence="12" type="ORF">FAA86_06150</name>
</gene>
<protein>
    <recommendedName>
        <fullName evidence="3">histidine kinase</fullName>
        <ecNumber evidence="3">2.7.13.3</ecNumber>
    </recommendedName>
</protein>
<keyword evidence="9" id="KW-0067">ATP-binding</keyword>
<feature type="transmembrane region" description="Helical" evidence="10">
    <location>
        <begin position="104"/>
        <end position="120"/>
    </location>
</feature>
<dbReference type="InterPro" id="IPR047770">
    <property type="entry name" value="RegB"/>
</dbReference>
<name>A0A4S8Q9Z7_9HYPH</name>
<dbReference type="SMART" id="SM00387">
    <property type="entry name" value="HATPase_c"/>
    <property type="match status" value="1"/>
</dbReference>
<keyword evidence="6" id="KW-0808">Transferase</keyword>